<evidence type="ECO:0000259" key="1">
    <source>
        <dbReference type="Pfam" id="PF00857"/>
    </source>
</evidence>
<feature type="domain" description="Isochorismatase-like" evidence="1">
    <location>
        <begin position="57"/>
        <end position="165"/>
    </location>
</feature>
<organism evidence="2 3">
    <name type="scientific">Uliginosibacterium flavum</name>
    <dbReference type="NCBI Taxonomy" id="1396831"/>
    <lineage>
        <taxon>Bacteria</taxon>
        <taxon>Pseudomonadati</taxon>
        <taxon>Pseudomonadota</taxon>
        <taxon>Betaproteobacteria</taxon>
        <taxon>Rhodocyclales</taxon>
        <taxon>Zoogloeaceae</taxon>
        <taxon>Uliginosibacterium</taxon>
    </lineage>
</organism>
<evidence type="ECO:0000313" key="2">
    <source>
        <dbReference type="EMBL" id="MET7013477.1"/>
    </source>
</evidence>
<name>A0ABV2THT0_9RHOO</name>
<dbReference type="Pfam" id="PF00857">
    <property type="entry name" value="Isochorismatase"/>
    <property type="match status" value="1"/>
</dbReference>
<evidence type="ECO:0000313" key="3">
    <source>
        <dbReference type="Proteomes" id="UP001549691"/>
    </source>
</evidence>
<keyword evidence="3" id="KW-1185">Reference proteome</keyword>
<dbReference type="Gene3D" id="3.40.50.850">
    <property type="entry name" value="Isochorismatase-like"/>
    <property type="match status" value="1"/>
</dbReference>
<dbReference type="EMBL" id="JBEWZI010000003">
    <property type="protein sequence ID" value="MET7013477.1"/>
    <property type="molecule type" value="Genomic_DNA"/>
</dbReference>
<dbReference type="RefSeq" id="WP_354599937.1">
    <property type="nucleotide sequence ID" value="NZ_JBEWZI010000003.1"/>
</dbReference>
<dbReference type="InterPro" id="IPR000868">
    <property type="entry name" value="Isochorismatase-like_dom"/>
</dbReference>
<accession>A0ABV2THT0</accession>
<reference evidence="2 3" key="1">
    <citation type="submission" date="2024-07" db="EMBL/GenBank/DDBJ databases">
        <title>Uliginosibacterium flavum JJ3220;KACC:17644.</title>
        <authorList>
            <person name="Kim M.K."/>
        </authorList>
    </citation>
    <scope>NUCLEOTIDE SEQUENCE [LARGE SCALE GENOMIC DNA]</scope>
    <source>
        <strain evidence="2 3">KACC:17644</strain>
    </source>
</reference>
<comment type="caution">
    <text evidence="2">The sequence shown here is derived from an EMBL/GenBank/DDBJ whole genome shotgun (WGS) entry which is preliminary data.</text>
</comment>
<dbReference type="Proteomes" id="UP001549691">
    <property type="component" value="Unassembled WGS sequence"/>
</dbReference>
<sequence length="189" mass="20446">MFPHLPELLSFAFLQLLFFLAWLAWRSSTGRQGQIGPYRQARKALVVLEPAAQQGAVQAHLAAHVAAARDAGLEVVGVESAVMRGPSAGWSGRLRAMDFSEQAALPMFYVTEKDAFESEEFEAFLLALKVDELYLAGGGPEFDIHRTARSAMVRGYKVSVLINAIDVYGGPAAIVPVEQALHYVAGQAA</sequence>
<dbReference type="InterPro" id="IPR036380">
    <property type="entry name" value="Isochorismatase-like_sf"/>
</dbReference>
<gene>
    <name evidence="2" type="ORF">ABXR19_04700</name>
</gene>
<protein>
    <submittedName>
        <fullName evidence="2">Isochorismatase family protein</fullName>
    </submittedName>
</protein>
<proteinExistence type="predicted"/>
<dbReference type="SUPFAM" id="SSF52499">
    <property type="entry name" value="Isochorismatase-like hydrolases"/>
    <property type="match status" value="1"/>
</dbReference>